<name>A0A9D1NT09_9FIRM</name>
<gene>
    <name evidence="1" type="ORF">IAA63_02400</name>
</gene>
<organism evidence="1 2">
    <name type="scientific">Candidatus Pullilachnospira stercoravium</name>
    <dbReference type="NCBI Taxonomy" id="2840913"/>
    <lineage>
        <taxon>Bacteria</taxon>
        <taxon>Bacillati</taxon>
        <taxon>Bacillota</taxon>
        <taxon>Clostridia</taxon>
        <taxon>Lachnospirales</taxon>
        <taxon>Lachnospiraceae</taxon>
        <taxon>Lachnospiraceae incertae sedis</taxon>
        <taxon>Candidatus Pullilachnospira</taxon>
    </lineage>
</organism>
<accession>A0A9D1NT09</accession>
<sequence>MKIQEFRELIKNADRPLLEKAFAECYKQFSKSRKEEIDPLIQDILSGKDSGSAKKEKSTASFEELEKQIDWFVENACAQNYLVPNRVIPKNQRSKWRFQVMNFIKQLQKIPPDSEYCQRAADCLEKIYKVLAKGCNVYLFSSDDPFSSVQWKQDDLFHLLVTMTFRTGYSREKICRLLPLTSSGGLSRWNLYICNQAAFLSELKTTDLKYMAIEESKKIIAETKTQITGKGSYSSGDFERREKINHLCDMILLISISLGEAEQEIRYYFSNSMESDREIILYRALNCADWMDDDRVWIDIYRFGLTKKIKPRDSLKKKYGELTASVKN</sequence>
<proteinExistence type="predicted"/>
<dbReference type="EMBL" id="DVON01000043">
    <property type="protein sequence ID" value="HIV11977.1"/>
    <property type="molecule type" value="Genomic_DNA"/>
</dbReference>
<dbReference type="AlphaFoldDB" id="A0A9D1NT09"/>
<dbReference type="Proteomes" id="UP000886723">
    <property type="component" value="Unassembled WGS sequence"/>
</dbReference>
<evidence type="ECO:0000313" key="2">
    <source>
        <dbReference type="Proteomes" id="UP000886723"/>
    </source>
</evidence>
<evidence type="ECO:0000313" key="1">
    <source>
        <dbReference type="EMBL" id="HIV11977.1"/>
    </source>
</evidence>
<comment type="caution">
    <text evidence="1">The sequence shown here is derived from an EMBL/GenBank/DDBJ whole genome shotgun (WGS) entry which is preliminary data.</text>
</comment>
<reference evidence="1" key="2">
    <citation type="journal article" date="2021" name="PeerJ">
        <title>Extensive microbial diversity within the chicken gut microbiome revealed by metagenomics and culture.</title>
        <authorList>
            <person name="Gilroy R."/>
            <person name="Ravi A."/>
            <person name="Getino M."/>
            <person name="Pursley I."/>
            <person name="Horton D.L."/>
            <person name="Alikhan N.F."/>
            <person name="Baker D."/>
            <person name="Gharbi K."/>
            <person name="Hall N."/>
            <person name="Watson M."/>
            <person name="Adriaenssens E.M."/>
            <person name="Foster-Nyarko E."/>
            <person name="Jarju S."/>
            <person name="Secka A."/>
            <person name="Antonio M."/>
            <person name="Oren A."/>
            <person name="Chaudhuri R.R."/>
            <person name="La Ragione R."/>
            <person name="Hildebrand F."/>
            <person name="Pallen M.J."/>
        </authorList>
    </citation>
    <scope>NUCLEOTIDE SEQUENCE</scope>
    <source>
        <strain evidence="1">ChiBcec2-4451</strain>
    </source>
</reference>
<protein>
    <submittedName>
        <fullName evidence="1">Uncharacterized protein</fullName>
    </submittedName>
</protein>
<reference evidence="1" key="1">
    <citation type="submission" date="2020-10" db="EMBL/GenBank/DDBJ databases">
        <authorList>
            <person name="Gilroy R."/>
        </authorList>
    </citation>
    <scope>NUCLEOTIDE SEQUENCE</scope>
    <source>
        <strain evidence="1">ChiBcec2-4451</strain>
    </source>
</reference>